<evidence type="ECO:0000313" key="1">
    <source>
        <dbReference type="EMBL" id="VFK46477.1"/>
    </source>
</evidence>
<sequence>MIKQPTRPDLVKRICSLAGDPRQEFGRFDRMFHDIFWKYPMAPKALDAIRSAPSLLSEFTAARDSPKSAESPPLVSREFVPWGGCRRRV</sequence>
<accession>A0A450YY24</accession>
<organism evidence="1">
    <name type="scientific">Candidatus Kentrum sp. TC</name>
    <dbReference type="NCBI Taxonomy" id="2126339"/>
    <lineage>
        <taxon>Bacteria</taxon>
        <taxon>Pseudomonadati</taxon>
        <taxon>Pseudomonadota</taxon>
        <taxon>Gammaproteobacteria</taxon>
        <taxon>Candidatus Kentrum</taxon>
    </lineage>
</organism>
<protein>
    <submittedName>
        <fullName evidence="1">Uncharacterized protein</fullName>
    </submittedName>
</protein>
<reference evidence="1" key="1">
    <citation type="submission" date="2019-02" db="EMBL/GenBank/DDBJ databases">
        <authorList>
            <person name="Gruber-Vodicka R. H."/>
            <person name="Seah K. B. B."/>
        </authorList>
    </citation>
    <scope>NUCLEOTIDE SEQUENCE</scope>
    <source>
        <strain evidence="1">BECK_BZ125</strain>
    </source>
</reference>
<dbReference type="EMBL" id="CAADFT010000065">
    <property type="protein sequence ID" value="VFK46477.1"/>
    <property type="molecule type" value="Genomic_DNA"/>
</dbReference>
<name>A0A450YY24_9GAMM</name>
<dbReference type="AlphaFoldDB" id="A0A450YY24"/>
<proteinExistence type="predicted"/>
<gene>
    <name evidence="1" type="ORF">BECKTC1821E_GA0114239_10656</name>
</gene>